<evidence type="ECO:0000256" key="5">
    <source>
        <dbReference type="ARBA" id="ARBA00022989"/>
    </source>
</evidence>
<dbReference type="SUPFAM" id="SSF50182">
    <property type="entry name" value="Sm-like ribonucleoproteins"/>
    <property type="match status" value="1"/>
</dbReference>
<feature type="region of interest" description="Disordered" evidence="7">
    <location>
        <begin position="17"/>
        <end position="249"/>
    </location>
</feature>
<keyword evidence="4 8" id="KW-0812">Transmembrane</keyword>
<sequence length="1208" mass="121180">MRPAALLGDVPSCSRRASAGLLRSQQCQPGRSGRLARVVPATAPPSSPASSSSSAQSATPVDPSGQQARPGNSTQIAQKPHSASQSAQSHTSSPSASTSGTPYPTNASPAAAAPTSPTSPPSSPAAPSPRDSSRTSLPQSPILGSGPPSATSPTAAAAIATAAEAPHFVPSSQPGLTPQPLFPPQTQLQPPADSRVIAPAEASGAAKADTGTTLLEPFSAAAAPADSPLPSSNGLGGNGRGNGSAASAASVQYSISQLSSVMSQGLGKPNGGSGAKQSSEGQQPASSSTMTPNATAMGISTGAANGDDAAGGPTVAVSPQMASSSNGKQLGVPTTAAAASMASGAASASVAQPPTGGSNPTTVTVATAPPSTGESSAGSGATAPAVPPGQGGSSLPASGGQPSSMAAAPASAAGVAGVVAATAAQAAGQAAAASAPASPGVAPAASPGSPSPPSSLASSSGNAAAVAAAPAVPGAAGAGATADSAAVGSGTGSGVQPQPAPSPPSAAPISPSPSSPAPSAAQAAPSAAANINSASSGFQLRPIHVVIFAALFLGGALFTALTVQFINDVDFQAAATTIARRVTRSVAFRQLCVIACAIFLVRFGLNNVLRALAKFSSNPVQWDKSKVYYILKEVYQPLEVLLFIAAVCTIADSFVSQVITVPRSTVITVVRSTLSVSFIIGAAVVVFNLKSRFCKENAWQSEMNGDVTAQRRWEAYDKLGTFIIYTITFVLGIQALGLEVTSVLAIGGIGGLAIGLAGREICENILNGFLIMSTSPFEVGDEVHFFHSNKVVEGMVLDIGWYRTTIRSYEREVFVIPNAVFSKNIVLNITRKNREWRFFELICVRVQDVHKVNAIIQDIRRIVRNDQRIITKLHRRIFLDKLTHEDCRIYVSFYVEAQNRESFMAAKQDLLLAFVDCVERNGAKLAVPRTTVQVEPEVVEALSPILGAAAAMAAAKVTMDVQQAAGNAAAAAAARALTDGRTITAEVTAVPSTPAASMAAAGGAGGTTATPSRAATGSPGTPAKNGGVGNIVAPVADATVTSAVGSGSGGSGGTATASLPAQGSSKGEGEKAASVVTVPVGGVVGSGTATAEGAAAGTGAAVARAASIASGGADNVRALRGCCQSWRMCCSRRNCDEGGGSEDSDIPSERGIWWPAGKERCTYPYTHDVHIHERRRTAMWTRAVHFGSGWHHGRECRVHCASRPPPWS</sequence>
<keyword evidence="5 8" id="KW-1133">Transmembrane helix</keyword>
<feature type="transmembrane region" description="Helical" evidence="8">
    <location>
        <begin position="719"/>
        <end position="737"/>
    </location>
</feature>
<keyword evidence="13" id="KW-1185">Reference proteome</keyword>
<feature type="region of interest" description="Disordered" evidence="7">
    <location>
        <begin position="995"/>
        <end position="1026"/>
    </location>
</feature>
<comment type="caution">
    <text evidence="12">The sequence shown here is derived from an EMBL/GenBank/DDBJ whole genome shotgun (WGS) entry which is preliminary data.</text>
</comment>
<dbReference type="InterPro" id="IPR011014">
    <property type="entry name" value="MscS_channel_TM-2"/>
</dbReference>
<feature type="region of interest" description="Disordered" evidence="7">
    <location>
        <begin position="478"/>
        <end position="521"/>
    </location>
</feature>
<dbReference type="InterPro" id="IPR011066">
    <property type="entry name" value="MscS_channel_C_sf"/>
</dbReference>
<dbReference type="PANTHER" id="PTHR43634">
    <property type="entry name" value="OW CONDUCTANCE MECHANOSENSITIVE CHANNEL"/>
    <property type="match status" value="1"/>
</dbReference>
<dbReference type="AlphaFoldDB" id="A0A8J4BUN3"/>
<evidence type="ECO:0000313" key="13">
    <source>
        <dbReference type="Proteomes" id="UP000747399"/>
    </source>
</evidence>
<protein>
    <submittedName>
        <fullName evidence="12">Uncharacterized protein</fullName>
    </submittedName>
</protein>
<feature type="domain" description="Mechanosensitive ion channel MscS" evidence="9">
    <location>
        <begin position="761"/>
        <end position="831"/>
    </location>
</feature>
<evidence type="ECO:0000313" key="12">
    <source>
        <dbReference type="EMBL" id="GIL65669.1"/>
    </source>
</evidence>
<dbReference type="Gene3D" id="2.30.30.60">
    <property type="match status" value="1"/>
</dbReference>
<feature type="transmembrane region" description="Helical" evidence="8">
    <location>
        <begin position="665"/>
        <end position="687"/>
    </location>
</feature>
<feature type="region of interest" description="Disordered" evidence="7">
    <location>
        <begin position="425"/>
        <end position="459"/>
    </location>
</feature>
<evidence type="ECO:0000256" key="7">
    <source>
        <dbReference type="SAM" id="MobiDB-lite"/>
    </source>
</evidence>
<feature type="transmembrane region" description="Helical" evidence="8">
    <location>
        <begin position="586"/>
        <end position="605"/>
    </location>
</feature>
<feature type="transmembrane region" description="Helical" evidence="8">
    <location>
        <begin position="545"/>
        <end position="566"/>
    </location>
</feature>
<evidence type="ECO:0000256" key="6">
    <source>
        <dbReference type="ARBA" id="ARBA00023136"/>
    </source>
</evidence>
<reference evidence="12" key="1">
    <citation type="journal article" date="2021" name="Proc. Natl. Acad. Sci. U.S.A.">
        <title>Three genomes in the algal genus Volvox reveal the fate of a haploid sex-determining region after a transition to homothallism.</title>
        <authorList>
            <person name="Yamamoto K."/>
            <person name="Hamaji T."/>
            <person name="Kawai-Toyooka H."/>
            <person name="Matsuzaki R."/>
            <person name="Takahashi F."/>
            <person name="Nishimura Y."/>
            <person name="Kawachi M."/>
            <person name="Noguchi H."/>
            <person name="Minakuchi Y."/>
            <person name="Umen J.G."/>
            <person name="Toyoda A."/>
            <person name="Nozaki H."/>
        </authorList>
    </citation>
    <scope>NUCLEOTIDE SEQUENCE</scope>
    <source>
        <strain evidence="12">NIES-3780</strain>
    </source>
</reference>
<dbReference type="SUPFAM" id="SSF82861">
    <property type="entry name" value="Mechanosensitive channel protein MscS (YggB), transmembrane region"/>
    <property type="match status" value="1"/>
</dbReference>
<feature type="compositionally biased region" description="Low complexity" evidence="7">
    <location>
        <begin position="995"/>
        <end position="1019"/>
    </location>
</feature>
<dbReference type="Gene3D" id="1.10.287.1260">
    <property type="match status" value="1"/>
</dbReference>
<feature type="compositionally biased region" description="Low complexity" evidence="7">
    <location>
        <begin position="478"/>
        <end position="488"/>
    </location>
</feature>
<dbReference type="GO" id="GO:0055085">
    <property type="term" value="P:transmembrane transport"/>
    <property type="evidence" value="ECO:0007669"/>
    <property type="project" value="InterPro"/>
</dbReference>
<feature type="compositionally biased region" description="Low complexity" evidence="7">
    <location>
        <begin position="360"/>
        <end position="384"/>
    </location>
</feature>
<proteinExistence type="inferred from homology"/>
<keyword evidence="3" id="KW-1003">Cell membrane</keyword>
<feature type="compositionally biased region" description="Low complexity" evidence="7">
    <location>
        <begin position="396"/>
        <end position="412"/>
    </location>
</feature>
<comment type="subcellular location">
    <subcellularLocation>
        <location evidence="1">Cell membrane</location>
        <topology evidence="1">Multi-pass membrane protein</topology>
    </subcellularLocation>
</comment>
<evidence type="ECO:0000256" key="4">
    <source>
        <dbReference type="ARBA" id="ARBA00022692"/>
    </source>
</evidence>
<feature type="compositionally biased region" description="Polar residues" evidence="7">
    <location>
        <begin position="64"/>
        <end position="77"/>
    </location>
</feature>
<dbReference type="Pfam" id="PF21088">
    <property type="entry name" value="MS_channel_1st"/>
    <property type="match status" value="1"/>
</dbReference>
<evidence type="ECO:0000256" key="8">
    <source>
        <dbReference type="SAM" id="Phobius"/>
    </source>
</evidence>
<accession>A0A8J4BUN3</accession>
<feature type="compositionally biased region" description="Pro residues" evidence="7">
    <location>
        <begin position="498"/>
        <end position="516"/>
    </location>
</feature>
<dbReference type="InterPro" id="IPR045042">
    <property type="entry name" value="YnaI-like"/>
</dbReference>
<dbReference type="Pfam" id="PF00924">
    <property type="entry name" value="MS_channel_2nd"/>
    <property type="match status" value="1"/>
</dbReference>
<feature type="region of interest" description="Disordered" evidence="7">
    <location>
        <begin position="1043"/>
        <end position="1070"/>
    </location>
</feature>
<feature type="compositionally biased region" description="Pro residues" evidence="7">
    <location>
        <begin position="117"/>
        <end position="127"/>
    </location>
</feature>
<evidence type="ECO:0000256" key="2">
    <source>
        <dbReference type="ARBA" id="ARBA00008017"/>
    </source>
</evidence>
<dbReference type="EMBL" id="BNCO01000077">
    <property type="protein sequence ID" value="GIL65669.1"/>
    <property type="molecule type" value="Genomic_DNA"/>
</dbReference>
<feature type="compositionally biased region" description="Polar residues" evidence="7">
    <location>
        <begin position="275"/>
        <end position="294"/>
    </location>
</feature>
<dbReference type="Pfam" id="PF24956">
    <property type="entry name" value="Msl2-3_C"/>
    <property type="match status" value="1"/>
</dbReference>
<dbReference type="Proteomes" id="UP000747399">
    <property type="component" value="Unassembled WGS sequence"/>
</dbReference>
<evidence type="ECO:0000259" key="10">
    <source>
        <dbReference type="Pfam" id="PF21088"/>
    </source>
</evidence>
<gene>
    <name evidence="12" type="ORF">Vafri_19341</name>
</gene>
<feature type="compositionally biased region" description="Low complexity" evidence="7">
    <location>
        <begin position="145"/>
        <end position="166"/>
    </location>
</feature>
<feature type="compositionally biased region" description="Low complexity" evidence="7">
    <location>
        <begin position="302"/>
        <end position="312"/>
    </location>
</feature>
<evidence type="ECO:0000259" key="11">
    <source>
        <dbReference type="Pfam" id="PF24956"/>
    </source>
</evidence>
<evidence type="ECO:0000256" key="1">
    <source>
        <dbReference type="ARBA" id="ARBA00004651"/>
    </source>
</evidence>
<dbReference type="InterPro" id="IPR056876">
    <property type="entry name" value="Msl2-3_C"/>
</dbReference>
<name>A0A8J4BUN3_9CHLO</name>
<feature type="domain" description="Mechanosensitive ion channel protein 2/3 C-terminal" evidence="11">
    <location>
        <begin position="836"/>
        <end position="916"/>
    </location>
</feature>
<feature type="compositionally biased region" description="Low complexity" evidence="7">
    <location>
        <begin position="173"/>
        <end position="191"/>
    </location>
</feature>
<dbReference type="GO" id="GO:0005886">
    <property type="term" value="C:plasma membrane"/>
    <property type="evidence" value="ECO:0007669"/>
    <property type="project" value="UniProtKB-SubCell"/>
</dbReference>
<evidence type="ECO:0000259" key="9">
    <source>
        <dbReference type="Pfam" id="PF00924"/>
    </source>
</evidence>
<dbReference type="InterPro" id="IPR010920">
    <property type="entry name" value="LSM_dom_sf"/>
</dbReference>
<feature type="compositionally biased region" description="Low complexity" evidence="7">
    <location>
        <begin position="48"/>
        <end position="60"/>
    </location>
</feature>
<feature type="domain" description="Mechanosensitive ion channel transmembrane helices 2/3" evidence="10">
    <location>
        <begin position="721"/>
        <end position="758"/>
    </location>
</feature>
<keyword evidence="6 8" id="KW-0472">Membrane</keyword>
<evidence type="ECO:0000256" key="3">
    <source>
        <dbReference type="ARBA" id="ARBA00022475"/>
    </source>
</evidence>
<organism evidence="12 13">
    <name type="scientific">Volvox africanus</name>
    <dbReference type="NCBI Taxonomy" id="51714"/>
    <lineage>
        <taxon>Eukaryota</taxon>
        <taxon>Viridiplantae</taxon>
        <taxon>Chlorophyta</taxon>
        <taxon>core chlorophytes</taxon>
        <taxon>Chlorophyceae</taxon>
        <taxon>CS clade</taxon>
        <taxon>Chlamydomonadales</taxon>
        <taxon>Volvocaceae</taxon>
        <taxon>Volvox</taxon>
    </lineage>
</organism>
<dbReference type="InterPro" id="IPR006685">
    <property type="entry name" value="MscS_channel_2nd"/>
</dbReference>
<dbReference type="SUPFAM" id="SSF82689">
    <property type="entry name" value="Mechanosensitive channel protein MscS (YggB), C-terminal domain"/>
    <property type="match status" value="1"/>
</dbReference>
<dbReference type="InterPro" id="IPR049142">
    <property type="entry name" value="MS_channel_1st"/>
</dbReference>
<feature type="compositionally biased region" description="Low complexity" evidence="7">
    <location>
        <begin position="336"/>
        <end position="351"/>
    </location>
</feature>
<dbReference type="PANTHER" id="PTHR43634:SF2">
    <property type="entry name" value="LOW CONDUCTANCE MECHANOSENSITIVE CHANNEL YNAI"/>
    <property type="match status" value="1"/>
</dbReference>
<comment type="similarity">
    <text evidence="2">Belongs to the MscS (TC 1.A.23) family.</text>
</comment>
<dbReference type="InterPro" id="IPR023408">
    <property type="entry name" value="MscS_beta-dom_sf"/>
</dbReference>
<feature type="compositionally biased region" description="Low complexity" evidence="7">
    <location>
        <begin position="80"/>
        <end position="116"/>
    </location>
</feature>
<feature type="compositionally biased region" description="Low complexity" evidence="7">
    <location>
        <begin position="217"/>
        <end position="233"/>
    </location>
</feature>
<feature type="region of interest" description="Disordered" evidence="7">
    <location>
        <begin position="261"/>
        <end position="412"/>
    </location>
</feature>